<protein>
    <submittedName>
        <fullName evidence="8">Competence protein</fullName>
    </submittedName>
</protein>
<name>A0A1X1TE42_9MYCO</name>
<feature type="transmembrane region" description="Helical" evidence="6">
    <location>
        <begin position="341"/>
        <end position="359"/>
    </location>
</feature>
<organism evidence="8 9">
    <name type="scientific">Mycolicibacter engbaekii</name>
    <dbReference type="NCBI Taxonomy" id="188915"/>
    <lineage>
        <taxon>Bacteria</taxon>
        <taxon>Bacillati</taxon>
        <taxon>Actinomycetota</taxon>
        <taxon>Actinomycetes</taxon>
        <taxon>Mycobacteriales</taxon>
        <taxon>Mycobacteriaceae</taxon>
        <taxon>Mycolicibacter</taxon>
    </lineage>
</organism>
<keyword evidence="9" id="KW-1185">Reference proteome</keyword>
<feature type="transmembrane region" description="Helical" evidence="6">
    <location>
        <begin position="98"/>
        <end position="117"/>
    </location>
</feature>
<sequence>MTQAAAAPAARLDVRLVPAAAAGWLVAAAGIQWRIGGVLAVLCALLAVAAGALWRYAGRRRHPGWRLAGAAAAVAALTGGGFGWAVALRSDAVEHHPIAAAVGTTASVTVTASESALPVGARRVMFRATLQRLNDAVASGRVVVFASSADFDEVMVGQPMAFRAKVSHPARRDLSVAVLTAAGPPVRGRPGPVARTAHRVRVRFAAAAARVLPDEQARMLPALVLGDTAAITAATGRDFRAAGLTHLMAVSGANVTIVCGAVLFSARLVGPRPAALLAAVALVAFVIVVQPTASVLRAAVMGAIALLGVLSARSRQAVPSLAAAVLVLLALAPHLAVDIGFALSVVATAALVLIAPVWTARLVERGWPRSLAAAVCVAWAANLVTAPLIAGISGRLSLVSTVANLAVAVLVAPITVLGSAAAVLCGWWPTGADLLIRFTGPELWWVCAVARWAGGLPAAAVPVPGGVGGVVGVGAAAVLVVVCWRWRWCRWGLTALMLGVLAWSVTEVLTGWAAVGPP</sequence>
<reference evidence="8 9" key="1">
    <citation type="submission" date="2016-01" db="EMBL/GenBank/DDBJ databases">
        <title>The new phylogeny of the genus Mycobacterium.</title>
        <authorList>
            <person name="Tarcisio F."/>
            <person name="Conor M."/>
            <person name="Antonella G."/>
            <person name="Elisabetta G."/>
            <person name="Giulia F.S."/>
            <person name="Sara T."/>
            <person name="Anna F."/>
            <person name="Clotilde B."/>
            <person name="Roberto B."/>
            <person name="Veronica D.S."/>
            <person name="Fabio R."/>
            <person name="Monica P."/>
            <person name="Olivier J."/>
            <person name="Enrico T."/>
            <person name="Nicola S."/>
        </authorList>
    </citation>
    <scope>NUCLEOTIDE SEQUENCE [LARGE SCALE GENOMIC DNA]</scope>
    <source>
        <strain evidence="8 9">ATCC 27353</strain>
    </source>
</reference>
<dbReference type="NCBIfam" id="TIGR00360">
    <property type="entry name" value="ComEC_N-term"/>
    <property type="match status" value="1"/>
</dbReference>
<accession>A0A1X1TE42</accession>
<feature type="transmembrane region" description="Helical" evidence="6">
    <location>
        <begin position="317"/>
        <end position="335"/>
    </location>
</feature>
<gene>
    <name evidence="8" type="ORF">AWC02_15940</name>
</gene>
<feature type="transmembrane region" description="Helical" evidence="6">
    <location>
        <begin position="247"/>
        <end position="268"/>
    </location>
</feature>
<feature type="transmembrane region" description="Helical" evidence="6">
    <location>
        <begin position="405"/>
        <end position="427"/>
    </location>
</feature>
<keyword evidence="4 6" id="KW-1133">Transmembrane helix</keyword>
<dbReference type="PANTHER" id="PTHR30619:SF7">
    <property type="entry name" value="BETA-LACTAMASE DOMAIN PROTEIN"/>
    <property type="match status" value="1"/>
</dbReference>
<feature type="transmembrane region" description="Helical" evidence="6">
    <location>
        <begin position="274"/>
        <end position="296"/>
    </location>
</feature>
<evidence type="ECO:0000313" key="8">
    <source>
        <dbReference type="EMBL" id="ORV42816.1"/>
    </source>
</evidence>
<evidence type="ECO:0000256" key="1">
    <source>
        <dbReference type="ARBA" id="ARBA00004651"/>
    </source>
</evidence>
<dbReference type="PANTHER" id="PTHR30619">
    <property type="entry name" value="DNA INTERNALIZATION/COMPETENCE PROTEIN COMEC/REC2"/>
    <property type="match status" value="1"/>
</dbReference>
<dbReference type="AlphaFoldDB" id="A0A1X1TE42"/>
<dbReference type="GO" id="GO:0005886">
    <property type="term" value="C:plasma membrane"/>
    <property type="evidence" value="ECO:0007669"/>
    <property type="project" value="UniProtKB-SubCell"/>
</dbReference>
<evidence type="ECO:0000256" key="3">
    <source>
        <dbReference type="ARBA" id="ARBA00022692"/>
    </source>
</evidence>
<evidence type="ECO:0000259" key="7">
    <source>
        <dbReference type="Pfam" id="PF03772"/>
    </source>
</evidence>
<feature type="transmembrane region" description="Helical" evidence="6">
    <location>
        <begin position="37"/>
        <end position="57"/>
    </location>
</feature>
<feature type="transmembrane region" description="Helical" evidence="6">
    <location>
        <begin position="465"/>
        <end position="484"/>
    </location>
</feature>
<keyword evidence="3 6" id="KW-0812">Transmembrane</keyword>
<dbReference type="InterPro" id="IPR004477">
    <property type="entry name" value="ComEC_N"/>
</dbReference>
<dbReference type="Pfam" id="PF03772">
    <property type="entry name" value="Competence"/>
    <property type="match status" value="1"/>
</dbReference>
<dbReference type="RefSeq" id="WP_085129707.1">
    <property type="nucleotide sequence ID" value="NZ_LQOT01000060.1"/>
</dbReference>
<evidence type="ECO:0000313" key="9">
    <source>
        <dbReference type="Proteomes" id="UP000193465"/>
    </source>
</evidence>
<proteinExistence type="predicted"/>
<comment type="caution">
    <text evidence="8">The sequence shown here is derived from an EMBL/GenBank/DDBJ whole genome shotgun (WGS) entry which is preliminary data.</text>
</comment>
<dbReference type="Proteomes" id="UP000193465">
    <property type="component" value="Unassembled WGS sequence"/>
</dbReference>
<feature type="transmembrane region" description="Helical" evidence="6">
    <location>
        <begin position="371"/>
        <end position="393"/>
    </location>
</feature>
<evidence type="ECO:0000256" key="6">
    <source>
        <dbReference type="SAM" id="Phobius"/>
    </source>
</evidence>
<feature type="transmembrane region" description="Helical" evidence="6">
    <location>
        <begin position="64"/>
        <end position="86"/>
    </location>
</feature>
<feature type="transmembrane region" description="Helical" evidence="6">
    <location>
        <begin position="491"/>
        <end position="515"/>
    </location>
</feature>
<dbReference type="STRING" id="188915.AWC02_15940"/>
<evidence type="ECO:0000256" key="2">
    <source>
        <dbReference type="ARBA" id="ARBA00022475"/>
    </source>
</evidence>
<comment type="subcellular location">
    <subcellularLocation>
        <location evidence="1">Cell membrane</location>
        <topology evidence="1">Multi-pass membrane protein</topology>
    </subcellularLocation>
</comment>
<keyword evidence="2" id="KW-1003">Cell membrane</keyword>
<feature type="transmembrane region" description="Helical" evidence="6">
    <location>
        <begin position="434"/>
        <end position="453"/>
    </location>
</feature>
<feature type="transmembrane region" description="Helical" evidence="6">
    <location>
        <begin position="12"/>
        <end position="31"/>
    </location>
</feature>
<evidence type="ECO:0000256" key="5">
    <source>
        <dbReference type="ARBA" id="ARBA00023136"/>
    </source>
</evidence>
<dbReference type="EMBL" id="LQOT01000060">
    <property type="protein sequence ID" value="ORV42816.1"/>
    <property type="molecule type" value="Genomic_DNA"/>
</dbReference>
<feature type="domain" description="ComEC/Rec2-related protein" evidence="7">
    <location>
        <begin position="223"/>
        <end position="486"/>
    </location>
</feature>
<evidence type="ECO:0000256" key="4">
    <source>
        <dbReference type="ARBA" id="ARBA00022989"/>
    </source>
</evidence>
<dbReference type="InterPro" id="IPR052159">
    <property type="entry name" value="Competence_DNA_uptake"/>
</dbReference>
<keyword evidence="5 6" id="KW-0472">Membrane</keyword>